<evidence type="ECO:0000256" key="15">
    <source>
        <dbReference type="SAM" id="MobiDB-lite"/>
    </source>
</evidence>
<feature type="compositionally biased region" description="Low complexity" evidence="15">
    <location>
        <begin position="318"/>
        <end position="333"/>
    </location>
</feature>
<evidence type="ECO:0000256" key="3">
    <source>
        <dbReference type="ARBA" id="ARBA00004906"/>
    </source>
</evidence>
<keyword evidence="5" id="KW-0808">Transferase</keyword>
<dbReference type="SUPFAM" id="SSF57850">
    <property type="entry name" value="RING/U-box"/>
    <property type="match status" value="1"/>
</dbReference>
<dbReference type="eggNOG" id="KOG0800">
    <property type="taxonomic scope" value="Eukaryota"/>
</dbReference>
<evidence type="ECO:0000256" key="11">
    <source>
        <dbReference type="ARBA" id="ARBA00022989"/>
    </source>
</evidence>
<evidence type="ECO:0000256" key="9">
    <source>
        <dbReference type="ARBA" id="ARBA00022786"/>
    </source>
</evidence>
<evidence type="ECO:0000256" key="5">
    <source>
        <dbReference type="ARBA" id="ARBA00022679"/>
    </source>
</evidence>
<organism evidence="18 19">
    <name type="scientific">Morus notabilis</name>
    <dbReference type="NCBI Taxonomy" id="981085"/>
    <lineage>
        <taxon>Eukaryota</taxon>
        <taxon>Viridiplantae</taxon>
        <taxon>Streptophyta</taxon>
        <taxon>Embryophyta</taxon>
        <taxon>Tracheophyta</taxon>
        <taxon>Spermatophyta</taxon>
        <taxon>Magnoliopsida</taxon>
        <taxon>eudicotyledons</taxon>
        <taxon>Gunneridae</taxon>
        <taxon>Pentapetalae</taxon>
        <taxon>rosids</taxon>
        <taxon>fabids</taxon>
        <taxon>Rosales</taxon>
        <taxon>Moraceae</taxon>
        <taxon>Moreae</taxon>
        <taxon>Morus</taxon>
    </lineage>
</organism>
<dbReference type="AlphaFoldDB" id="W9QTJ6"/>
<keyword evidence="10" id="KW-0862">Zinc</keyword>
<dbReference type="InterPro" id="IPR001841">
    <property type="entry name" value="Znf_RING"/>
</dbReference>
<keyword evidence="12 16" id="KW-0472">Membrane</keyword>
<keyword evidence="7" id="KW-0479">Metal-binding</keyword>
<evidence type="ECO:0000256" key="4">
    <source>
        <dbReference type="ARBA" id="ARBA00012483"/>
    </source>
</evidence>
<dbReference type="InterPro" id="IPR013083">
    <property type="entry name" value="Znf_RING/FYVE/PHD"/>
</dbReference>
<dbReference type="OrthoDB" id="8062037at2759"/>
<dbReference type="CDD" id="cd16461">
    <property type="entry name" value="RING-H2_EL5-like"/>
    <property type="match status" value="1"/>
</dbReference>
<dbReference type="PANTHER" id="PTHR46913:SF1">
    <property type="entry name" value="RING-H2 FINGER PROTEIN ATL16"/>
    <property type="match status" value="1"/>
</dbReference>
<keyword evidence="9" id="KW-0833">Ubl conjugation pathway</keyword>
<evidence type="ECO:0000256" key="7">
    <source>
        <dbReference type="ARBA" id="ARBA00022723"/>
    </source>
</evidence>
<dbReference type="GO" id="GO:0008270">
    <property type="term" value="F:zinc ion binding"/>
    <property type="evidence" value="ECO:0007669"/>
    <property type="project" value="UniProtKB-KW"/>
</dbReference>
<sequence>MDLVSKSHSIRVFSQALLSPITSPQPQYFRAAATTSSLHSNDTSSFPIIAIAIIGILATAFLLVSYYIFVIKCCLNWHRIDVLRRLSRSANRAHEDLLMGYSPRGGGLDESVIRSIPILHFKKNRLGQTIASFDDNIKFSECAVCLNEFEDDEKLRIIPNCLHIFHIDCIDVWLQNNANCPLCRTSISANRFHFNPVVAAPSPSPVDPGPFDDEDYVVIELSNETNNGTADRNVVGQHREISPARKIECSKKMRSKFLSKGTSMGDECIESTRDKDEVFSVQPIRRSFSMDSSADRKMFLAIQEAVRHSRQVSGSDVSPKSPIDGSCSSSSSNISRVKRSFFSFGHGRGGSSRSAVLPVYLEP</sequence>
<evidence type="ECO:0000256" key="14">
    <source>
        <dbReference type="PROSITE-ProRule" id="PRU00175"/>
    </source>
</evidence>
<dbReference type="Proteomes" id="UP000030645">
    <property type="component" value="Unassembled WGS sequence"/>
</dbReference>
<dbReference type="PANTHER" id="PTHR46913">
    <property type="entry name" value="RING-H2 FINGER PROTEIN ATL16"/>
    <property type="match status" value="1"/>
</dbReference>
<keyword evidence="6 16" id="KW-0812">Transmembrane</keyword>
<proteinExistence type="inferred from homology"/>
<dbReference type="KEGG" id="mnt:21396014"/>
<evidence type="ECO:0000256" key="13">
    <source>
        <dbReference type="ARBA" id="ARBA00024209"/>
    </source>
</evidence>
<evidence type="ECO:0000313" key="18">
    <source>
        <dbReference type="EMBL" id="EXB54029.1"/>
    </source>
</evidence>
<comment type="similarity">
    <text evidence="13">Belongs to the RING-type zinc finger family. ATL subfamily.</text>
</comment>
<evidence type="ECO:0000256" key="8">
    <source>
        <dbReference type="ARBA" id="ARBA00022771"/>
    </source>
</evidence>
<evidence type="ECO:0000259" key="17">
    <source>
        <dbReference type="PROSITE" id="PS50089"/>
    </source>
</evidence>
<dbReference type="PROSITE" id="PS50089">
    <property type="entry name" value="ZF_RING_2"/>
    <property type="match status" value="1"/>
</dbReference>
<comment type="subcellular location">
    <subcellularLocation>
        <location evidence="2">Membrane</location>
        <topology evidence="2">Single-pass membrane protein</topology>
    </subcellularLocation>
</comment>
<name>W9QTJ6_9ROSA</name>
<feature type="transmembrane region" description="Helical" evidence="16">
    <location>
        <begin position="46"/>
        <end position="69"/>
    </location>
</feature>
<protein>
    <recommendedName>
        <fullName evidence="4">RING-type E3 ubiquitin transferase</fullName>
        <ecNumber evidence="4">2.3.2.27</ecNumber>
    </recommendedName>
</protein>
<dbReference type="EC" id="2.3.2.27" evidence="4"/>
<keyword evidence="19" id="KW-1185">Reference proteome</keyword>
<keyword evidence="11 16" id="KW-1133">Transmembrane helix</keyword>
<evidence type="ECO:0000313" key="19">
    <source>
        <dbReference type="Proteomes" id="UP000030645"/>
    </source>
</evidence>
<accession>W9QTJ6</accession>
<comment type="pathway">
    <text evidence="3">Protein modification; protein ubiquitination.</text>
</comment>
<dbReference type="SMART" id="SM00184">
    <property type="entry name" value="RING"/>
    <property type="match status" value="1"/>
</dbReference>
<dbReference type="FunFam" id="3.30.40.10:FF:000187">
    <property type="entry name" value="E3 ubiquitin-protein ligase ATL6"/>
    <property type="match status" value="1"/>
</dbReference>
<evidence type="ECO:0000256" key="16">
    <source>
        <dbReference type="SAM" id="Phobius"/>
    </source>
</evidence>
<feature type="region of interest" description="Disordered" evidence="15">
    <location>
        <begin position="310"/>
        <end position="333"/>
    </location>
</feature>
<feature type="domain" description="RING-type" evidence="17">
    <location>
        <begin position="142"/>
        <end position="184"/>
    </location>
</feature>
<evidence type="ECO:0000256" key="1">
    <source>
        <dbReference type="ARBA" id="ARBA00000900"/>
    </source>
</evidence>
<dbReference type="GO" id="GO:0016020">
    <property type="term" value="C:membrane"/>
    <property type="evidence" value="ECO:0007669"/>
    <property type="project" value="UniProtKB-SubCell"/>
</dbReference>
<dbReference type="Pfam" id="PF13639">
    <property type="entry name" value="zf-RING_2"/>
    <property type="match status" value="1"/>
</dbReference>
<evidence type="ECO:0000256" key="12">
    <source>
        <dbReference type="ARBA" id="ARBA00023136"/>
    </source>
</evidence>
<reference evidence="19" key="1">
    <citation type="submission" date="2013-01" db="EMBL/GenBank/DDBJ databases">
        <title>Draft Genome Sequence of a Mulberry Tree, Morus notabilis C.K. Schneid.</title>
        <authorList>
            <person name="He N."/>
            <person name="Zhao S."/>
        </authorList>
    </citation>
    <scope>NUCLEOTIDE SEQUENCE</scope>
</reference>
<dbReference type="GO" id="GO:0016567">
    <property type="term" value="P:protein ubiquitination"/>
    <property type="evidence" value="ECO:0007669"/>
    <property type="project" value="InterPro"/>
</dbReference>
<keyword evidence="8 14" id="KW-0863">Zinc-finger</keyword>
<gene>
    <name evidence="18" type="ORF">L484_012821</name>
</gene>
<dbReference type="InterPro" id="IPR044600">
    <property type="entry name" value="ATL1/ATL16-like"/>
</dbReference>
<evidence type="ECO:0000256" key="10">
    <source>
        <dbReference type="ARBA" id="ARBA00022833"/>
    </source>
</evidence>
<evidence type="ECO:0000256" key="6">
    <source>
        <dbReference type="ARBA" id="ARBA00022692"/>
    </source>
</evidence>
<evidence type="ECO:0000256" key="2">
    <source>
        <dbReference type="ARBA" id="ARBA00004167"/>
    </source>
</evidence>
<dbReference type="GO" id="GO:0061630">
    <property type="term" value="F:ubiquitin protein ligase activity"/>
    <property type="evidence" value="ECO:0007669"/>
    <property type="project" value="UniProtKB-EC"/>
</dbReference>
<comment type="catalytic activity">
    <reaction evidence="1">
        <text>S-ubiquitinyl-[E2 ubiquitin-conjugating enzyme]-L-cysteine + [acceptor protein]-L-lysine = [E2 ubiquitin-conjugating enzyme]-L-cysteine + N(6)-ubiquitinyl-[acceptor protein]-L-lysine.</text>
        <dbReference type="EC" id="2.3.2.27"/>
    </reaction>
</comment>
<dbReference type="Gene3D" id="3.30.40.10">
    <property type="entry name" value="Zinc/RING finger domain, C3HC4 (zinc finger)"/>
    <property type="match status" value="1"/>
</dbReference>
<dbReference type="EMBL" id="KE344146">
    <property type="protein sequence ID" value="EXB54029.1"/>
    <property type="molecule type" value="Genomic_DNA"/>
</dbReference>